<evidence type="ECO:0000256" key="2">
    <source>
        <dbReference type="SAM" id="Phobius"/>
    </source>
</evidence>
<dbReference type="EMBL" id="DVLU01000028">
    <property type="protein sequence ID" value="HIT84865.1"/>
    <property type="molecule type" value="Genomic_DNA"/>
</dbReference>
<keyword evidence="2" id="KW-0812">Transmembrane</keyword>
<feature type="region of interest" description="Disordered" evidence="1">
    <location>
        <begin position="40"/>
        <end position="71"/>
    </location>
</feature>
<gene>
    <name evidence="3" type="ORF">IAA60_03040</name>
</gene>
<evidence type="ECO:0000313" key="3">
    <source>
        <dbReference type="EMBL" id="HIT84865.1"/>
    </source>
</evidence>
<dbReference type="Proteomes" id="UP000824165">
    <property type="component" value="Unassembled WGS sequence"/>
</dbReference>
<proteinExistence type="predicted"/>
<evidence type="ECO:0000256" key="1">
    <source>
        <dbReference type="SAM" id="MobiDB-lite"/>
    </source>
</evidence>
<reference evidence="3" key="2">
    <citation type="journal article" date="2021" name="PeerJ">
        <title>Extensive microbial diversity within the chicken gut microbiome revealed by metagenomics and culture.</title>
        <authorList>
            <person name="Gilroy R."/>
            <person name="Ravi A."/>
            <person name="Getino M."/>
            <person name="Pursley I."/>
            <person name="Horton D.L."/>
            <person name="Alikhan N.F."/>
            <person name="Baker D."/>
            <person name="Gharbi K."/>
            <person name="Hall N."/>
            <person name="Watson M."/>
            <person name="Adriaenssens E.M."/>
            <person name="Foster-Nyarko E."/>
            <person name="Jarju S."/>
            <person name="Secka A."/>
            <person name="Antonio M."/>
            <person name="Oren A."/>
            <person name="Chaudhuri R.R."/>
            <person name="La Ragione R."/>
            <person name="Hildebrand F."/>
            <person name="Pallen M.J."/>
        </authorList>
    </citation>
    <scope>NUCLEOTIDE SEQUENCE</scope>
    <source>
        <strain evidence="3">CHK181-108</strain>
    </source>
</reference>
<reference evidence="3" key="1">
    <citation type="submission" date="2020-10" db="EMBL/GenBank/DDBJ databases">
        <authorList>
            <person name="Gilroy R."/>
        </authorList>
    </citation>
    <scope>NUCLEOTIDE SEQUENCE</scope>
    <source>
        <strain evidence="3">CHK181-108</strain>
    </source>
</reference>
<comment type="caution">
    <text evidence="3">The sequence shown here is derived from an EMBL/GenBank/DDBJ whole genome shotgun (WGS) entry which is preliminary data.</text>
</comment>
<dbReference type="AlphaFoldDB" id="A0A9D1H1M4"/>
<evidence type="ECO:0000313" key="4">
    <source>
        <dbReference type="Proteomes" id="UP000824165"/>
    </source>
</evidence>
<sequence>MKYCPYCGAEILNGAVSFCSECGGSLTEVTAKKKGQKKSVCREKPKKEKKTKTKQPPTEEIQKEPDDSDYDRYYDDIVPADMGSTAKQGLEKDVIKKIILLAAGVAVVIGLCVVLLYFI</sequence>
<name>A0A9D1H1M4_9FIRM</name>
<keyword evidence="2" id="KW-0472">Membrane</keyword>
<protein>
    <submittedName>
        <fullName evidence="3">Zinc ribbon domain-containing protein</fullName>
    </submittedName>
</protein>
<keyword evidence="2" id="KW-1133">Transmembrane helix</keyword>
<feature type="transmembrane region" description="Helical" evidence="2">
    <location>
        <begin position="98"/>
        <end position="118"/>
    </location>
</feature>
<accession>A0A9D1H1M4</accession>
<feature type="compositionally biased region" description="Basic and acidic residues" evidence="1">
    <location>
        <begin position="60"/>
        <end position="71"/>
    </location>
</feature>
<organism evidence="3 4">
    <name type="scientific">Candidatus Ornithomonoglobus intestinigallinarum</name>
    <dbReference type="NCBI Taxonomy" id="2840894"/>
    <lineage>
        <taxon>Bacteria</taxon>
        <taxon>Bacillati</taxon>
        <taxon>Bacillota</taxon>
        <taxon>Clostridia</taxon>
        <taxon>Candidatus Ornithomonoglobus</taxon>
    </lineage>
</organism>